<dbReference type="AlphaFoldDB" id="A0A0N4WEC5"/>
<protein>
    <submittedName>
        <fullName evidence="4">PPM-type phosphatase domain-containing protein</fullName>
    </submittedName>
</protein>
<dbReference type="Proteomes" id="UP000268014">
    <property type="component" value="Unassembled WGS sequence"/>
</dbReference>
<reference evidence="4" key="1">
    <citation type="submission" date="2017-02" db="UniProtKB">
        <authorList>
            <consortium name="WormBaseParasite"/>
        </authorList>
    </citation>
    <scope>IDENTIFICATION</scope>
</reference>
<name>A0A0N4WEC5_HAEPC</name>
<accession>A0A0N4WEC5</accession>
<gene>
    <name evidence="2" type="ORF">HPLM_LOCUS8975</name>
</gene>
<organism evidence="4">
    <name type="scientific">Haemonchus placei</name>
    <name type="common">Barber's pole worm</name>
    <dbReference type="NCBI Taxonomy" id="6290"/>
    <lineage>
        <taxon>Eukaryota</taxon>
        <taxon>Metazoa</taxon>
        <taxon>Ecdysozoa</taxon>
        <taxon>Nematoda</taxon>
        <taxon>Chromadorea</taxon>
        <taxon>Rhabditida</taxon>
        <taxon>Rhabditina</taxon>
        <taxon>Rhabditomorpha</taxon>
        <taxon>Strongyloidea</taxon>
        <taxon>Trichostrongylidae</taxon>
        <taxon>Haemonchus</taxon>
    </lineage>
</organism>
<dbReference type="WBParaSite" id="HPLM_0000898301-mRNA-1">
    <property type="protein sequence ID" value="HPLM_0000898301-mRNA-1"/>
    <property type="gene ID" value="HPLM_0000898301"/>
</dbReference>
<keyword evidence="3" id="KW-1185">Reference proteome</keyword>
<sequence>MKEHLNLFDTTAMETRNAASVQAEHNDEERDPHRYNKAEVETRNAVSVLHDGSVKRKSACCHGAIEGNAALYGRAEEDQCRIAIIKHGSGEKINLERLDTTDMKKTNAA</sequence>
<evidence type="ECO:0000313" key="2">
    <source>
        <dbReference type="EMBL" id="VDO36289.1"/>
    </source>
</evidence>
<feature type="compositionally biased region" description="Polar residues" evidence="1">
    <location>
        <begin position="8"/>
        <end position="20"/>
    </location>
</feature>
<evidence type="ECO:0000313" key="4">
    <source>
        <dbReference type="WBParaSite" id="HPLM_0000898301-mRNA-1"/>
    </source>
</evidence>
<dbReference type="EMBL" id="UZAF01016971">
    <property type="protein sequence ID" value="VDO36289.1"/>
    <property type="molecule type" value="Genomic_DNA"/>
</dbReference>
<reference evidence="2 3" key="2">
    <citation type="submission" date="2018-11" db="EMBL/GenBank/DDBJ databases">
        <authorList>
            <consortium name="Pathogen Informatics"/>
        </authorList>
    </citation>
    <scope>NUCLEOTIDE SEQUENCE [LARGE SCALE GENOMIC DNA]</scope>
    <source>
        <strain evidence="2 3">MHpl1</strain>
    </source>
</reference>
<evidence type="ECO:0000313" key="3">
    <source>
        <dbReference type="Proteomes" id="UP000268014"/>
    </source>
</evidence>
<evidence type="ECO:0000256" key="1">
    <source>
        <dbReference type="SAM" id="MobiDB-lite"/>
    </source>
</evidence>
<feature type="region of interest" description="Disordered" evidence="1">
    <location>
        <begin position="1"/>
        <end position="32"/>
    </location>
</feature>
<proteinExistence type="predicted"/>